<dbReference type="RefSeq" id="WP_103202154.1">
    <property type="nucleotide sequence ID" value="NZ_CVTD020000010.1"/>
</dbReference>
<dbReference type="AlphaFoldDB" id="A0A0H5SH71"/>
<evidence type="ECO:0000256" key="1">
    <source>
        <dbReference type="ARBA" id="ARBA00002190"/>
    </source>
</evidence>
<accession>A0A0H5SH71</accession>
<evidence type="ECO:0000256" key="5">
    <source>
        <dbReference type="ARBA" id="ARBA00023172"/>
    </source>
</evidence>
<evidence type="ECO:0000313" key="11">
    <source>
        <dbReference type="Proteomes" id="UP000236497"/>
    </source>
</evidence>
<protein>
    <recommendedName>
        <fullName evidence="6">Mutator family transposase</fullName>
    </recommendedName>
</protein>
<name>A0A0H5SH71_HERHM</name>
<gene>
    <name evidence="7" type="ORF">HHT355_0831</name>
    <name evidence="8" type="ORF">HHT355_0834</name>
    <name evidence="9" type="ORF">HHT355_0938</name>
    <name evidence="10" type="ORF">HHT355_1568</name>
</gene>
<dbReference type="NCBIfam" id="NF033543">
    <property type="entry name" value="transpos_IS256"/>
    <property type="match status" value="1"/>
</dbReference>
<dbReference type="GO" id="GO:0006313">
    <property type="term" value="P:DNA transposition"/>
    <property type="evidence" value="ECO:0007669"/>
    <property type="project" value="UniProtKB-UniRule"/>
</dbReference>
<evidence type="ECO:0000256" key="6">
    <source>
        <dbReference type="RuleBase" id="RU365089"/>
    </source>
</evidence>
<dbReference type="InterPro" id="IPR001207">
    <property type="entry name" value="Transposase_mutator"/>
</dbReference>
<dbReference type="EMBL" id="CVTD020000016">
    <property type="protein sequence ID" value="CRZ34769.1"/>
    <property type="molecule type" value="Genomic_DNA"/>
</dbReference>
<dbReference type="EMBL" id="CVTD020000010">
    <property type="protein sequence ID" value="CRZ34037.1"/>
    <property type="molecule type" value="Genomic_DNA"/>
</dbReference>
<proteinExistence type="inferred from homology"/>
<evidence type="ECO:0000313" key="9">
    <source>
        <dbReference type="EMBL" id="CRZ34141.1"/>
    </source>
</evidence>
<keyword evidence="4 6" id="KW-0238">DNA-binding</keyword>
<dbReference type="Pfam" id="PF00872">
    <property type="entry name" value="Transposase_mut"/>
    <property type="match status" value="1"/>
</dbReference>
<keyword evidence="3 6" id="KW-0815">Transposition</keyword>
<dbReference type="Proteomes" id="UP000236497">
    <property type="component" value="Unassembled WGS sequence"/>
</dbReference>
<dbReference type="PROSITE" id="PS01007">
    <property type="entry name" value="TRANSPOSASE_MUTATOR"/>
    <property type="match status" value="1"/>
</dbReference>
<reference evidence="9 11" key="1">
    <citation type="submission" date="2015-06" db="EMBL/GenBank/DDBJ databases">
        <authorList>
            <person name="Wibberg Daniel"/>
        </authorList>
    </citation>
    <scope>NUCLEOTIDE SEQUENCE [LARGE SCALE GENOMIC DNA]</scope>
    <source>
        <strain evidence="9 11">T3/55T</strain>
    </source>
</reference>
<comment type="function">
    <text evidence="1 6">Required for the transposition of the insertion element.</text>
</comment>
<evidence type="ECO:0000313" key="7">
    <source>
        <dbReference type="EMBL" id="CRZ34034.1"/>
    </source>
</evidence>
<evidence type="ECO:0000256" key="3">
    <source>
        <dbReference type="ARBA" id="ARBA00022578"/>
    </source>
</evidence>
<evidence type="ECO:0000313" key="8">
    <source>
        <dbReference type="EMBL" id="CRZ34037.1"/>
    </source>
</evidence>
<dbReference type="GO" id="GO:0003677">
    <property type="term" value="F:DNA binding"/>
    <property type="evidence" value="ECO:0007669"/>
    <property type="project" value="UniProtKB-UniRule"/>
</dbReference>
<evidence type="ECO:0000256" key="2">
    <source>
        <dbReference type="ARBA" id="ARBA00010961"/>
    </source>
</evidence>
<comment type="similarity">
    <text evidence="2 6">Belongs to the transposase mutator family.</text>
</comment>
<dbReference type="GO" id="GO:0004803">
    <property type="term" value="F:transposase activity"/>
    <property type="evidence" value="ECO:0007669"/>
    <property type="project" value="UniProtKB-UniRule"/>
</dbReference>
<dbReference type="EMBL" id="CVTD020000010">
    <property type="protein sequence ID" value="CRZ34034.1"/>
    <property type="molecule type" value="Genomic_DNA"/>
</dbReference>
<evidence type="ECO:0000313" key="10">
    <source>
        <dbReference type="EMBL" id="CRZ34769.1"/>
    </source>
</evidence>
<dbReference type="PANTHER" id="PTHR33217">
    <property type="entry name" value="TRANSPOSASE FOR INSERTION SEQUENCE ELEMENT IS1081"/>
    <property type="match status" value="1"/>
</dbReference>
<keyword evidence="11" id="KW-1185">Reference proteome</keyword>
<keyword evidence="5 6" id="KW-0233">DNA recombination</keyword>
<organism evidence="9 11">
    <name type="scientific">Herbinix hemicellulosilytica</name>
    <dbReference type="NCBI Taxonomy" id="1564487"/>
    <lineage>
        <taxon>Bacteria</taxon>
        <taxon>Bacillati</taxon>
        <taxon>Bacillota</taxon>
        <taxon>Clostridia</taxon>
        <taxon>Lachnospirales</taxon>
        <taxon>Lachnospiraceae</taxon>
        <taxon>Herbinix</taxon>
    </lineage>
</organism>
<dbReference type="PANTHER" id="PTHR33217:SF8">
    <property type="entry name" value="MUTATOR FAMILY TRANSPOSASE"/>
    <property type="match status" value="1"/>
</dbReference>
<dbReference type="EMBL" id="CVTD020000011">
    <property type="protein sequence ID" value="CRZ34141.1"/>
    <property type="molecule type" value="Genomic_DNA"/>
</dbReference>
<evidence type="ECO:0000256" key="4">
    <source>
        <dbReference type="ARBA" id="ARBA00023125"/>
    </source>
</evidence>
<sequence length="396" mass="46715">MTNDNTNTTKNLDLNQTLNDFLIGLLKQTMERLMQEELTNVLQYEKYSYDGRGTGNSRNGFYYRDYETRYGTIHDLKIPRDRNNEFNQQLIPPYARRDDWLESLIIRMYANGVSTREIANIIEKLYGNSYSATTISNITDVAIDEVEKWHKRDLKKRYSIIYIDALHVKLRRTTVDSDAVYFILGIDEDGYREVIDFFIGTNESAYVWEENLHAIKSRGVEQVLLFVMDGLAGLDEAVHRVYPKAEIQRCIVHKIRSSIKNIRKKDISAFTTDLKAVYESPNMELAKNALDELNQKWGKSYRKVVDSWCYDDQLFTYFLFPESIRKCIYTTNWIERFNKEVRRLTKTKDSLPNEDACSKLVYFKVIQYNEIWSTKKLRGFAMAYDDLQEMFSLKYS</sequence>
<dbReference type="OrthoDB" id="9779930at2"/>
<keyword evidence="6" id="KW-0814">Transposable element</keyword>